<proteinExistence type="predicted"/>
<dbReference type="AlphaFoldDB" id="A0A6A4T0R4"/>
<evidence type="ECO:0000256" key="1">
    <source>
        <dbReference type="SAM" id="MobiDB-lite"/>
    </source>
</evidence>
<evidence type="ECO:0000313" key="2">
    <source>
        <dbReference type="EMBL" id="KAF0036851.1"/>
    </source>
</evidence>
<feature type="compositionally biased region" description="Basic and acidic residues" evidence="1">
    <location>
        <begin position="93"/>
        <end position="105"/>
    </location>
</feature>
<name>A0A6A4T0R4_SCOMX</name>
<evidence type="ECO:0000313" key="3">
    <source>
        <dbReference type="Proteomes" id="UP000438429"/>
    </source>
</evidence>
<protein>
    <submittedName>
        <fullName evidence="2">Uncharacterized protein</fullName>
    </submittedName>
</protein>
<gene>
    <name evidence="2" type="ORF">F2P81_009725</name>
</gene>
<feature type="region of interest" description="Disordered" evidence="1">
    <location>
        <begin position="1"/>
        <end position="21"/>
    </location>
</feature>
<reference evidence="2 3" key="1">
    <citation type="submission" date="2019-06" db="EMBL/GenBank/DDBJ databases">
        <title>Draft genomes of female and male turbot (Scophthalmus maximus).</title>
        <authorList>
            <person name="Xu H."/>
            <person name="Xu X.-W."/>
            <person name="Shao C."/>
            <person name="Chen S."/>
        </authorList>
    </citation>
    <scope>NUCLEOTIDE SEQUENCE [LARGE SCALE GENOMIC DNA]</scope>
    <source>
        <strain evidence="2">Ysfricsl-2016a</strain>
        <tissue evidence="2">Blood</tissue>
    </source>
</reference>
<dbReference type="EMBL" id="VEVO01000009">
    <property type="protein sequence ID" value="KAF0036851.1"/>
    <property type="molecule type" value="Genomic_DNA"/>
</dbReference>
<comment type="caution">
    <text evidence="2">The sequence shown here is derived from an EMBL/GenBank/DDBJ whole genome shotgun (WGS) entry which is preliminary data.</text>
</comment>
<dbReference type="Proteomes" id="UP000438429">
    <property type="component" value="Unassembled WGS sequence"/>
</dbReference>
<accession>A0A6A4T0R4</accession>
<organism evidence="2 3">
    <name type="scientific">Scophthalmus maximus</name>
    <name type="common">Turbot</name>
    <name type="synonym">Psetta maxima</name>
    <dbReference type="NCBI Taxonomy" id="52904"/>
    <lineage>
        <taxon>Eukaryota</taxon>
        <taxon>Metazoa</taxon>
        <taxon>Chordata</taxon>
        <taxon>Craniata</taxon>
        <taxon>Vertebrata</taxon>
        <taxon>Euteleostomi</taxon>
        <taxon>Actinopterygii</taxon>
        <taxon>Neopterygii</taxon>
        <taxon>Teleostei</taxon>
        <taxon>Neoteleostei</taxon>
        <taxon>Acanthomorphata</taxon>
        <taxon>Carangaria</taxon>
        <taxon>Pleuronectiformes</taxon>
        <taxon>Pleuronectoidei</taxon>
        <taxon>Scophthalmidae</taxon>
        <taxon>Scophthalmus</taxon>
    </lineage>
</organism>
<feature type="region of interest" description="Disordered" evidence="1">
    <location>
        <begin position="93"/>
        <end position="113"/>
    </location>
</feature>
<sequence length="126" mass="14326">MIIRSSDHPIISSSDHPIIPSSHHPVIPSSHHPIISSSDHRIIRSSGHPVIRSSHHPIIPSSHHPIIWLIPLRHMHCHGEGTHIEAVRSDALRERNRRVSERPTDQQKSAQINKETSRVLLRQFVS</sequence>